<dbReference type="GO" id="GO:0003677">
    <property type="term" value="F:DNA binding"/>
    <property type="evidence" value="ECO:0007669"/>
    <property type="project" value="InterPro"/>
</dbReference>
<gene>
    <name evidence="2" type="ORF">SNAT2548_LOCUS4624</name>
</gene>
<comment type="caution">
    <text evidence="2">The sequence shown here is derived from an EMBL/GenBank/DDBJ whole genome shotgun (WGS) entry which is preliminary data.</text>
</comment>
<proteinExistence type="predicted"/>
<name>A0A812INC7_9DINO</name>
<dbReference type="InterPro" id="IPR011010">
    <property type="entry name" value="DNA_brk_join_enz"/>
</dbReference>
<dbReference type="InterPro" id="IPR013762">
    <property type="entry name" value="Integrase-like_cat_sf"/>
</dbReference>
<evidence type="ECO:0000313" key="2">
    <source>
        <dbReference type="EMBL" id="CAE7038795.1"/>
    </source>
</evidence>
<protein>
    <recommendedName>
        <fullName evidence="4">Tyr recombinase domain-containing protein</fullName>
    </recommendedName>
</protein>
<organism evidence="2 3">
    <name type="scientific">Symbiodinium natans</name>
    <dbReference type="NCBI Taxonomy" id="878477"/>
    <lineage>
        <taxon>Eukaryota</taxon>
        <taxon>Sar</taxon>
        <taxon>Alveolata</taxon>
        <taxon>Dinophyceae</taxon>
        <taxon>Suessiales</taxon>
        <taxon>Symbiodiniaceae</taxon>
        <taxon>Symbiodinium</taxon>
    </lineage>
</organism>
<keyword evidence="3" id="KW-1185">Reference proteome</keyword>
<reference evidence="2" key="1">
    <citation type="submission" date="2021-02" db="EMBL/GenBank/DDBJ databases">
        <authorList>
            <person name="Dougan E. K."/>
            <person name="Rhodes N."/>
            <person name="Thang M."/>
            <person name="Chan C."/>
        </authorList>
    </citation>
    <scope>NUCLEOTIDE SEQUENCE</scope>
</reference>
<dbReference type="Proteomes" id="UP000604046">
    <property type="component" value="Unassembled WGS sequence"/>
</dbReference>
<evidence type="ECO:0000256" key="1">
    <source>
        <dbReference type="ARBA" id="ARBA00023172"/>
    </source>
</evidence>
<keyword evidence="1" id="KW-0233">DNA recombination</keyword>
<dbReference type="SUPFAM" id="SSF56349">
    <property type="entry name" value="DNA breaking-rejoining enzymes"/>
    <property type="match status" value="1"/>
</dbReference>
<dbReference type="AlphaFoldDB" id="A0A812INC7"/>
<dbReference type="Gene3D" id="1.10.443.10">
    <property type="entry name" value="Intergrase catalytic core"/>
    <property type="match status" value="1"/>
</dbReference>
<evidence type="ECO:0000313" key="3">
    <source>
        <dbReference type="Proteomes" id="UP000604046"/>
    </source>
</evidence>
<dbReference type="GO" id="GO:0015074">
    <property type="term" value="P:DNA integration"/>
    <property type="evidence" value="ECO:0007669"/>
    <property type="project" value="InterPro"/>
</dbReference>
<accession>A0A812INC7</accession>
<dbReference type="GO" id="GO:0006310">
    <property type="term" value="P:DNA recombination"/>
    <property type="evidence" value="ECO:0007669"/>
    <property type="project" value="UniProtKB-KW"/>
</dbReference>
<sequence length="577" mass="63676">MALPSSAGSSSARLTVKSSFLLASQWVQEILRAFAVRDMQAVTHALQAAESLKLDKEDLLISGALFVLSTPEVWAGLSDCLHQRRLQLVKRWRAIPGSVSQARHRHPMAGLRPDDFRNKVQGMADWLTSVDGQATSSVWHLRAAIQLVGRGFAFPEHLDGLLDSDVMRFSVNEKERCLLRAALSAARAKAQGNRKRVADQISSERPTHVSAGSVADLVKDSRDAPQACEVAQVKGARGPRAAMRAWANQEASHSLQLLDNRAQLLKLSSQQGSGPSLASGLKAWHSFAVSFLGYDASATLPPKRPEDVLRFVALFSSAGTAKNYVGYIAWACKFHALALAWRTEEVNLALQGLKKAERVAGQSLLKAVSLMTPHLLSQLLRLCDGMVGFDLDADLYLLAWQFLLRVQSEAVPVQCGEASEQHLLPAGRHSALWVDEQFTCHLRFKQRKHMPDGSYMTRPCTCTRGRVDELCISHRLKQRLHGLTTGQQLFKWSPGQMLKRFRDMLTMLGVPDAGHFGFKAFRAGKATALAKAGCPTHVIMQMGQWRSAAILRYVDPDALDEGVFWSEVARECEEDEA</sequence>
<evidence type="ECO:0008006" key="4">
    <source>
        <dbReference type="Google" id="ProtNLM"/>
    </source>
</evidence>
<dbReference type="EMBL" id="CAJNDS010000287">
    <property type="protein sequence ID" value="CAE7038795.1"/>
    <property type="molecule type" value="Genomic_DNA"/>
</dbReference>